<evidence type="ECO:0000313" key="1">
    <source>
        <dbReference type="EMBL" id="KCZ80507.1"/>
    </source>
</evidence>
<dbReference type="HOGENOM" id="CLU_202016_0_0_1"/>
<keyword evidence="2" id="KW-1185">Reference proteome</keyword>
<name>A0A059F075_9MICR</name>
<dbReference type="Proteomes" id="UP000030655">
    <property type="component" value="Unassembled WGS sequence"/>
</dbReference>
<reference evidence="2" key="1">
    <citation type="submission" date="2013-02" db="EMBL/GenBank/DDBJ databases">
        <authorList>
            <consortium name="The Broad Institute Genome Sequencing Platform"/>
            <person name="Cuomo C."/>
            <person name="Becnel J."/>
            <person name="Sanscrainte N."/>
            <person name="Walker B."/>
            <person name="Young S.K."/>
            <person name="Zeng Q."/>
            <person name="Gargeya S."/>
            <person name="Fitzgerald M."/>
            <person name="Haas B."/>
            <person name="Abouelleil A."/>
            <person name="Alvarado L."/>
            <person name="Arachchi H.M."/>
            <person name="Berlin A.M."/>
            <person name="Chapman S.B."/>
            <person name="Dewar J."/>
            <person name="Goldberg J."/>
            <person name="Griggs A."/>
            <person name="Gujja S."/>
            <person name="Hansen M."/>
            <person name="Howarth C."/>
            <person name="Imamovic A."/>
            <person name="Larimer J."/>
            <person name="McCowan C."/>
            <person name="Murphy C."/>
            <person name="Neiman D."/>
            <person name="Pearson M."/>
            <person name="Priest M."/>
            <person name="Roberts A."/>
            <person name="Saif S."/>
            <person name="Shea T."/>
            <person name="Sisk P."/>
            <person name="Sykes S."/>
            <person name="Wortman J."/>
            <person name="Nusbaum C."/>
            <person name="Birren B."/>
        </authorList>
    </citation>
    <scope>NUCLEOTIDE SEQUENCE [LARGE SCALE GENOMIC DNA]</scope>
    <source>
        <strain evidence="2">PRA339</strain>
    </source>
</reference>
<dbReference type="EMBL" id="KK365178">
    <property type="protein sequence ID" value="KCZ80507.1"/>
    <property type="molecule type" value="Genomic_DNA"/>
</dbReference>
<sequence length="72" mass="8464">MTSKNIIQSPINVSIEDLPEEIIINKKFKIKEEYYICELGDPSSSYICRDDSIDLTNIPSQIDNYYIIRKYK</sequence>
<protein>
    <submittedName>
        <fullName evidence="1">Uncharacterized protein</fullName>
    </submittedName>
</protein>
<evidence type="ECO:0000313" key="2">
    <source>
        <dbReference type="Proteomes" id="UP000030655"/>
    </source>
</evidence>
<proteinExistence type="predicted"/>
<dbReference type="OrthoDB" id="10428925at2759"/>
<dbReference type="AlphaFoldDB" id="A0A059F075"/>
<organism evidence="1 2">
    <name type="scientific">Anncaliia algerae PRA339</name>
    <dbReference type="NCBI Taxonomy" id="1288291"/>
    <lineage>
        <taxon>Eukaryota</taxon>
        <taxon>Fungi</taxon>
        <taxon>Fungi incertae sedis</taxon>
        <taxon>Microsporidia</taxon>
        <taxon>Tubulinosematoidea</taxon>
        <taxon>Tubulinosematidae</taxon>
        <taxon>Anncaliia</taxon>
    </lineage>
</organism>
<accession>A0A059F075</accession>
<gene>
    <name evidence="1" type="ORF">H312_02107</name>
</gene>
<reference evidence="1 2" key="2">
    <citation type="submission" date="2014-03" db="EMBL/GenBank/DDBJ databases">
        <title>The Genome Sequence of Anncaliia algerae insect isolate PRA339.</title>
        <authorList>
            <consortium name="The Broad Institute Genome Sequencing Platform"/>
            <consortium name="The Broad Institute Genome Sequencing Center for Infectious Disease"/>
            <person name="Cuomo C."/>
            <person name="Becnel J."/>
            <person name="Sanscrainte N."/>
            <person name="Walker B."/>
            <person name="Young S.K."/>
            <person name="Zeng Q."/>
            <person name="Gargeya S."/>
            <person name="Fitzgerald M."/>
            <person name="Haas B."/>
            <person name="Abouelleil A."/>
            <person name="Alvarado L."/>
            <person name="Arachchi H.M."/>
            <person name="Berlin A.M."/>
            <person name="Chapman S.B."/>
            <person name="Dewar J."/>
            <person name="Goldberg J."/>
            <person name="Griggs A."/>
            <person name="Gujja S."/>
            <person name="Hansen M."/>
            <person name="Howarth C."/>
            <person name="Imamovic A."/>
            <person name="Larimer J."/>
            <person name="McCowan C."/>
            <person name="Murphy C."/>
            <person name="Neiman D."/>
            <person name="Pearson M."/>
            <person name="Priest M."/>
            <person name="Roberts A."/>
            <person name="Saif S."/>
            <person name="Shea T."/>
            <person name="Sisk P."/>
            <person name="Sykes S."/>
            <person name="Wortman J."/>
            <person name="Nusbaum C."/>
            <person name="Birren B."/>
        </authorList>
    </citation>
    <scope>NUCLEOTIDE SEQUENCE [LARGE SCALE GENOMIC DNA]</scope>
    <source>
        <strain evidence="1 2">PRA339</strain>
    </source>
</reference>
<dbReference type="VEuPathDB" id="MicrosporidiaDB:H312_02107"/>